<feature type="region of interest" description="Disordered" evidence="1">
    <location>
        <begin position="235"/>
        <end position="264"/>
    </location>
</feature>
<organism evidence="2 3">
    <name type="scientific">Melipona bicolor</name>
    <dbReference type="NCBI Taxonomy" id="60889"/>
    <lineage>
        <taxon>Eukaryota</taxon>
        <taxon>Metazoa</taxon>
        <taxon>Ecdysozoa</taxon>
        <taxon>Arthropoda</taxon>
        <taxon>Hexapoda</taxon>
        <taxon>Insecta</taxon>
        <taxon>Pterygota</taxon>
        <taxon>Neoptera</taxon>
        <taxon>Endopterygota</taxon>
        <taxon>Hymenoptera</taxon>
        <taxon>Apocrita</taxon>
        <taxon>Aculeata</taxon>
        <taxon>Apoidea</taxon>
        <taxon>Anthophila</taxon>
        <taxon>Apidae</taxon>
        <taxon>Melipona</taxon>
    </lineage>
</organism>
<evidence type="ECO:0000313" key="3">
    <source>
        <dbReference type="Proteomes" id="UP001177670"/>
    </source>
</evidence>
<keyword evidence="3" id="KW-1185">Reference proteome</keyword>
<evidence type="ECO:0000313" key="2">
    <source>
        <dbReference type="EMBL" id="KAK1128932.1"/>
    </source>
</evidence>
<accession>A0AA40G1J8</accession>
<name>A0AA40G1J8_9HYME</name>
<protein>
    <submittedName>
        <fullName evidence="2">Uncharacterized protein</fullName>
    </submittedName>
</protein>
<proteinExistence type="predicted"/>
<evidence type="ECO:0000256" key="1">
    <source>
        <dbReference type="SAM" id="MobiDB-lite"/>
    </source>
</evidence>
<reference evidence="2" key="1">
    <citation type="submission" date="2021-10" db="EMBL/GenBank/DDBJ databases">
        <title>Melipona bicolor Genome sequencing and assembly.</title>
        <authorList>
            <person name="Araujo N.S."/>
            <person name="Arias M.C."/>
        </authorList>
    </citation>
    <scope>NUCLEOTIDE SEQUENCE</scope>
    <source>
        <strain evidence="2">USP_2M_L1-L4_2017</strain>
        <tissue evidence="2">Whole body</tissue>
    </source>
</reference>
<dbReference type="EMBL" id="JAHYIQ010000009">
    <property type="protein sequence ID" value="KAK1128932.1"/>
    <property type="molecule type" value="Genomic_DNA"/>
</dbReference>
<feature type="compositionally biased region" description="Basic and acidic residues" evidence="1">
    <location>
        <begin position="235"/>
        <end position="246"/>
    </location>
</feature>
<dbReference type="Proteomes" id="UP001177670">
    <property type="component" value="Unassembled WGS sequence"/>
</dbReference>
<sequence>MLNHNFKSITFKRPILLNKDFLKYWMNTRFFRFSPMGLQRYNYDAYGRPSSYYKPTSMESMYENPMSYQSNYAKKRKPQPFSVMLDIYPITDVTEQNKKGNRPKQVVMDDYELRRPIQYNRGPKFYSSSPQSLSGMSAQAMTDEEERQQMIFHLNLYPRKKNKMSRYDVIHKSESMAPEERQQFVDKVWSPLETIAKHLAVEQSKFNNEGSNFAATRYQETHLDNKDEMKILQETRDPPELNKNENPDESVTVPPNHKSNADEDCASTEKYALDAQKIVGTTTESECDDCRTTVVSKEMKVNDTESNEDLKDIDTVEGFKRFDDSVS</sequence>
<dbReference type="AlphaFoldDB" id="A0AA40G1J8"/>
<comment type="caution">
    <text evidence="2">The sequence shown here is derived from an EMBL/GenBank/DDBJ whole genome shotgun (WGS) entry which is preliminary data.</text>
</comment>
<gene>
    <name evidence="2" type="ORF">K0M31_020068</name>
</gene>